<accession>A0ABR7ZRA3</accession>
<proteinExistence type="predicted"/>
<name>A0ABR7ZRA3_ANACY</name>
<reference evidence="1 2" key="1">
    <citation type="journal article" date="2020" name="ISME J.">
        <title>Comparative genomics reveals insights into cyanobacterial evolution and habitat adaptation.</title>
        <authorList>
            <person name="Chen M.Y."/>
            <person name="Teng W.K."/>
            <person name="Zhao L."/>
            <person name="Hu C.X."/>
            <person name="Zhou Y.K."/>
            <person name="Han B.P."/>
            <person name="Song L.R."/>
            <person name="Shu W.S."/>
        </authorList>
    </citation>
    <scope>NUCLEOTIDE SEQUENCE [LARGE SCALE GENOMIC DNA]</scope>
    <source>
        <strain evidence="1 2">FACHB-318</strain>
    </source>
</reference>
<protein>
    <submittedName>
        <fullName evidence="1">Uncharacterized protein</fullName>
    </submittedName>
</protein>
<evidence type="ECO:0000313" key="1">
    <source>
        <dbReference type="EMBL" id="MBD2175271.1"/>
    </source>
</evidence>
<comment type="caution">
    <text evidence="1">The sequence shown here is derived from an EMBL/GenBank/DDBJ whole genome shotgun (WGS) entry which is preliminary data.</text>
</comment>
<dbReference type="EMBL" id="JACJQC010000067">
    <property type="protein sequence ID" value="MBD2175271.1"/>
    <property type="molecule type" value="Genomic_DNA"/>
</dbReference>
<organism evidence="1 2">
    <name type="scientific">Anabaena cylindrica FACHB-318</name>
    <dbReference type="NCBI Taxonomy" id="2692880"/>
    <lineage>
        <taxon>Bacteria</taxon>
        <taxon>Bacillati</taxon>
        <taxon>Cyanobacteriota</taxon>
        <taxon>Cyanophyceae</taxon>
        <taxon>Nostocales</taxon>
        <taxon>Nostocaceae</taxon>
        <taxon>Anabaena</taxon>
    </lineage>
</organism>
<sequence>VEAAITVYPIWMYGTDDVGIVRVKEAAIALWDFRHNTSVFALNNLVRSLKAVSLKSLPAT</sequence>
<dbReference type="Proteomes" id="UP000638897">
    <property type="component" value="Unassembled WGS sequence"/>
</dbReference>
<dbReference type="RefSeq" id="WP_190665187.1">
    <property type="nucleotide sequence ID" value="NZ_JACJQC010000067.1"/>
</dbReference>
<gene>
    <name evidence="1" type="ORF">H6F81_29485</name>
</gene>
<evidence type="ECO:0000313" key="2">
    <source>
        <dbReference type="Proteomes" id="UP000638897"/>
    </source>
</evidence>
<keyword evidence="2" id="KW-1185">Reference proteome</keyword>
<feature type="non-terminal residue" evidence="1">
    <location>
        <position position="1"/>
    </location>
</feature>